<evidence type="ECO:0000313" key="3">
    <source>
        <dbReference type="EMBL" id="MFL9882061.1"/>
    </source>
</evidence>
<dbReference type="InterPro" id="IPR013097">
    <property type="entry name" value="Dabb"/>
</dbReference>
<dbReference type="SMART" id="SM00886">
    <property type="entry name" value="Dabb"/>
    <property type="match status" value="1"/>
</dbReference>
<organism evidence="3 4">
    <name type="scientific">Paraburkholderia agricolaris</name>
    <dbReference type="NCBI Taxonomy" id="2152888"/>
    <lineage>
        <taxon>Bacteria</taxon>
        <taxon>Pseudomonadati</taxon>
        <taxon>Pseudomonadota</taxon>
        <taxon>Betaproteobacteria</taxon>
        <taxon>Burkholderiales</taxon>
        <taxon>Burkholderiaceae</taxon>
        <taxon>Paraburkholderia</taxon>
    </lineage>
</organism>
<gene>
    <name evidence="3" type="ORF">PQR66_03450</name>
</gene>
<proteinExistence type="predicted"/>
<feature type="domain" description="Stress-response A/B barrel" evidence="2">
    <location>
        <begin position="13"/>
        <end position="112"/>
    </location>
</feature>
<evidence type="ECO:0000256" key="1">
    <source>
        <dbReference type="SAM" id="MobiDB-lite"/>
    </source>
</evidence>
<dbReference type="EMBL" id="JAQQFN010000002">
    <property type="protein sequence ID" value="MFL9882061.1"/>
    <property type="molecule type" value="Genomic_DNA"/>
</dbReference>
<name>A0ABW8ZIS5_9BURK</name>
<evidence type="ECO:0000259" key="2">
    <source>
        <dbReference type="PROSITE" id="PS51502"/>
    </source>
</evidence>
<reference evidence="3 4" key="1">
    <citation type="journal article" date="2024" name="Chem. Sci.">
        <title>Discovery of megapolipeptins by genome mining of a Burkholderiales bacteria collection.</title>
        <authorList>
            <person name="Paulo B.S."/>
            <person name="Recchia M.J.J."/>
            <person name="Lee S."/>
            <person name="Fergusson C.H."/>
            <person name="Romanowski S.B."/>
            <person name="Hernandez A."/>
            <person name="Krull N."/>
            <person name="Liu D.Y."/>
            <person name="Cavanagh H."/>
            <person name="Bos A."/>
            <person name="Gray C.A."/>
            <person name="Murphy B.T."/>
            <person name="Linington R.G."/>
            <person name="Eustaquio A.S."/>
        </authorList>
    </citation>
    <scope>NUCLEOTIDE SEQUENCE [LARGE SCALE GENOMIC DNA]</scope>
    <source>
        <strain evidence="3 4">RL16-012-BIC-B</strain>
    </source>
</reference>
<sequence>MRRLIMARSGGPVRHMVFCRFRNEVTPACRLAFFEQIRRLTEVPGIAFTNFQSGPNVSPEGYGMTFSDGFMMDFASRDDCFAYLAHPTHQAIGARLLEALEDGAQGLLVFDIDLETHEKPSRKTRPVLHQYRNAGPSGATQSHD</sequence>
<dbReference type="RefSeq" id="WP_408268878.1">
    <property type="nucleotide sequence ID" value="NZ_JAQQFH010000024.1"/>
</dbReference>
<dbReference type="InterPro" id="IPR011008">
    <property type="entry name" value="Dimeric_a/b-barrel"/>
</dbReference>
<dbReference type="Gene3D" id="3.30.70.100">
    <property type="match status" value="1"/>
</dbReference>
<evidence type="ECO:0000313" key="4">
    <source>
        <dbReference type="Proteomes" id="UP001629249"/>
    </source>
</evidence>
<comment type="caution">
    <text evidence="3">The sequence shown here is derived from an EMBL/GenBank/DDBJ whole genome shotgun (WGS) entry which is preliminary data.</text>
</comment>
<dbReference type="SUPFAM" id="SSF54909">
    <property type="entry name" value="Dimeric alpha+beta barrel"/>
    <property type="match status" value="1"/>
</dbReference>
<accession>A0ABW8ZIS5</accession>
<dbReference type="PROSITE" id="PS51502">
    <property type="entry name" value="S_R_A_B_BARREL"/>
    <property type="match status" value="1"/>
</dbReference>
<protein>
    <submittedName>
        <fullName evidence="3">Dabb family protein</fullName>
    </submittedName>
</protein>
<dbReference type="Proteomes" id="UP001629249">
    <property type="component" value="Unassembled WGS sequence"/>
</dbReference>
<feature type="region of interest" description="Disordered" evidence="1">
    <location>
        <begin position="121"/>
        <end position="144"/>
    </location>
</feature>
<dbReference type="Pfam" id="PF07876">
    <property type="entry name" value="Dabb"/>
    <property type="match status" value="1"/>
</dbReference>
<keyword evidence="4" id="KW-1185">Reference proteome</keyword>